<name>A0AAV9B320_ACOGR</name>
<feature type="compositionally biased region" description="Basic and acidic residues" evidence="2">
    <location>
        <begin position="347"/>
        <end position="357"/>
    </location>
</feature>
<organism evidence="5 6">
    <name type="scientific">Acorus gramineus</name>
    <name type="common">Dwarf sweet flag</name>
    <dbReference type="NCBI Taxonomy" id="55184"/>
    <lineage>
        <taxon>Eukaryota</taxon>
        <taxon>Viridiplantae</taxon>
        <taxon>Streptophyta</taxon>
        <taxon>Embryophyta</taxon>
        <taxon>Tracheophyta</taxon>
        <taxon>Spermatophyta</taxon>
        <taxon>Magnoliopsida</taxon>
        <taxon>Liliopsida</taxon>
        <taxon>Acoraceae</taxon>
        <taxon>Acorus</taxon>
    </lineage>
</organism>
<evidence type="ECO:0000256" key="1">
    <source>
        <dbReference type="PROSITE-ProRule" id="PRU00047"/>
    </source>
</evidence>
<dbReference type="SMART" id="SM00719">
    <property type="entry name" value="Plus3"/>
    <property type="match status" value="1"/>
</dbReference>
<feature type="domain" description="CCHC-type" evidence="3">
    <location>
        <begin position="713"/>
        <end position="728"/>
    </location>
</feature>
<dbReference type="SUPFAM" id="SSF159042">
    <property type="entry name" value="Plus3-like"/>
    <property type="match status" value="1"/>
</dbReference>
<dbReference type="GO" id="GO:0003677">
    <property type="term" value="F:DNA binding"/>
    <property type="evidence" value="ECO:0007669"/>
    <property type="project" value="InterPro"/>
</dbReference>
<dbReference type="InterPro" id="IPR004343">
    <property type="entry name" value="Plus-3_dom"/>
</dbReference>
<dbReference type="Gene3D" id="3.90.70.200">
    <property type="entry name" value="Plus-3 domain"/>
    <property type="match status" value="1"/>
</dbReference>
<evidence type="ECO:0000259" key="3">
    <source>
        <dbReference type="PROSITE" id="PS50158"/>
    </source>
</evidence>
<feature type="domain" description="Plus3" evidence="4">
    <location>
        <begin position="926"/>
        <end position="1056"/>
    </location>
</feature>
<dbReference type="EMBL" id="JAUJYN010000005">
    <property type="protein sequence ID" value="KAK1271153.1"/>
    <property type="molecule type" value="Genomic_DNA"/>
</dbReference>
<dbReference type="InterPro" id="IPR001878">
    <property type="entry name" value="Znf_CCHC"/>
</dbReference>
<evidence type="ECO:0000313" key="5">
    <source>
        <dbReference type="EMBL" id="KAK1271153.1"/>
    </source>
</evidence>
<dbReference type="InterPro" id="IPR036128">
    <property type="entry name" value="Plus3-like_sf"/>
</dbReference>
<keyword evidence="1" id="KW-0862">Zinc</keyword>
<reference evidence="5" key="2">
    <citation type="submission" date="2023-06" db="EMBL/GenBank/DDBJ databases">
        <authorList>
            <person name="Ma L."/>
            <person name="Liu K.-W."/>
            <person name="Li Z."/>
            <person name="Hsiao Y.-Y."/>
            <person name="Qi Y."/>
            <person name="Fu T."/>
            <person name="Tang G."/>
            <person name="Zhang D."/>
            <person name="Sun W.-H."/>
            <person name="Liu D.-K."/>
            <person name="Li Y."/>
            <person name="Chen G.-Z."/>
            <person name="Liu X.-D."/>
            <person name="Liao X.-Y."/>
            <person name="Jiang Y.-T."/>
            <person name="Yu X."/>
            <person name="Hao Y."/>
            <person name="Huang J."/>
            <person name="Zhao X.-W."/>
            <person name="Ke S."/>
            <person name="Chen Y.-Y."/>
            <person name="Wu W.-L."/>
            <person name="Hsu J.-L."/>
            <person name="Lin Y.-F."/>
            <person name="Huang M.-D."/>
            <person name="Li C.-Y."/>
            <person name="Huang L."/>
            <person name="Wang Z.-W."/>
            <person name="Zhao X."/>
            <person name="Zhong W.-Y."/>
            <person name="Peng D.-H."/>
            <person name="Ahmad S."/>
            <person name="Lan S."/>
            <person name="Zhang J.-S."/>
            <person name="Tsai W.-C."/>
            <person name="Van De Peer Y."/>
            <person name="Liu Z.-J."/>
        </authorList>
    </citation>
    <scope>NUCLEOTIDE SEQUENCE</scope>
    <source>
        <strain evidence="5">SCP</strain>
        <tissue evidence="5">Leaves</tissue>
    </source>
</reference>
<dbReference type="Pfam" id="PF03126">
    <property type="entry name" value="Plus-3"/>
    <property type="match status" value="1"/>
</dbReference>
<gene>
    <name evidence="5" type="ORF">QJS04_geneDACA013127</name>
</gene>
<comment type="caution">
    <text evidence="5">The sequence shown here is derived from an EMBL/GenBank/DDBJ whole genome shotgun (WGS) entry which is preliminary data.</text>
</comment>
<accession>A0AAV9B320</accession>
<dbReference type="PANTHER" id="PTHR38940:SF4">
    <property type="entry name" value="OS01G0775100 PROTEIN"/>
    <property type="match status" value="1"/>
</dbReference>
<evidence type="ECO:0000259" key="4">
    <source>
        <dbReference type="PROSITE" id="PS51360"/>
    </source>
</evidence>
<proteinExistence type="predicted"/>
<dbReference type="PROSITE" id="PS50158">
    <property type="entry name" value="ZF_CCHC"/>
    <property type="match status" value="1"/>
</dbReference>
<dbReference type="Proteomes" id="UP001179952">
    <property type="component" value="Unassembled WGS sequence"/>
</dbReference>
<dbReference type="PROSITE" id="PS51360">
    <property type="entry name" value="PLUS3"/>
    <property type="match status" value="1"/>
</dbReference>
<reference evidence="5" key="1">
    <citation type="journal article" date="2023" name="Nat. Commun.">
        <title>Diploid and tetraploid genomes of Acorus and the evolution of monocots.</title>
        <authorList>
            <person name="Ma L."/>
            <person name="Liu K.W."/>
            <person name="Li Z."/>
            <person name="Hsiao Y.Y."/>
            <person name="Qi Y."/>
            <person name="Fu T."/>
            <person name="Tang G.D."/>
            <person name="Zhang D."/>
            <person name="Sun W.H."/>
            <person name="Liu D.K."/>
            <person name="Li Y."/>
            <person name="Chen G.Z."/>
            <person name="Liu X.D."/>
            <person name="Liao X.Y."/>
            <person name="Jiang Y.T."/>
            <person name="Yu X."/>
            <person name="Hao Y."/>
            <person name="Huang J."/>
            <person name="Zhao X.W."/>
            <person name="Ke S."/>
            <person name="Chen Y.Y."/>
            <person name="Wu W.L."/>
            <person name="Hsu J.L."/>
            <person name="Lin Y.F."/>
            <person name="Huang M.D."/>
            <person name="Li C.Y."/>
            <person name="Huang L."/>
            <person name="Wang Z.W."/>
            <person name="Zhao X."/>
            <person name="Zhong W.Y."/>
            <person name="Peng D.H."/>
            <person name="Ahmad S."/>
            <person name="Lan S."/>
            <person name="Zhang J.S."/>
            <person name="Tsai W.C."/>
            <person name="Van de Peer Y."/>
            <person name="Liu Z.J."/>
        </authorList>
    </citation>
    <scope>NUCLEOTIDE SEQUENCE</scope>
    <source>
        <strain evidence="5">SCP</strain>
    </source>
</reference>
<keyword evidence="6" id="KW-1185">Reference proteome</keyword>
<evidence type="ECO:0000256" key="2">
    <source>
        <dbReference type="SAM" id="MobiDB-lite"/>
    </source>
</evidence>
<evidence type="ECO:0008006" key="7">
    <source>
        <dbReference type="Google" id="ProtNLM"/>
    </source>
</evidence>
<dbReference type="PANTHER" id="PTHR38940">
    <property type="entry name" value="PLUS3 DOMAIN-CONTAINING PROTEIN"/>
    <property type="match status" value="1"/>
</dbReference>
<keyword evidence="1" id="KW-0479">Metal-binding</keyword>
<evidence type="ECO:0000313" key="6">
    <source>
        <dbReference type="Proteomes" id="UP001179952"/>
    </source>
</evidence>
<protein>
    <recommendedName>
        <fullName evidence="7">CCHC-type domain-containing protein</fullName>
    </recommendedName>
</protein>
<dbReference type="GO" id="GO:0008270">
    <property type="term" value="F:zinc ion binding"/>
    <property type="evidence" value="ECO:0007669"/>
    <property type="project" value="UniProtKB-KW"/>
</dbReference>
<feature type="compositionally biased region" description="Basic and acidic residues" evidence="2">
    <location>
        <begin position="328"/>
        <end position="339"/>
    </location>
</feature>
<dbReference type="AlphaFoldDB" id="A0AAV9B320"/>
<feature type="region of interest" description="Disordered" evidence="2">
    <location>
        <begin position="296"/>
        <end position="364"/>
    </location>
</feature>
<keyword evidence="1" id="KW-0863">Zinc-finger</keyword>
<sequence length="1056" mass="115752">MKSTANSLSELVWSPQKGLSVKCTDCSLAEKKSSLFWCSDSGNLMFSPPRSTKGWEGNVNAPLVAELNLSSSILASNSAGDNSDLGAIIGSPKPSACISPICQKRNLDQHPGPSQALGLVGSHVRLEGSNCVADASVKHINYVDLSAKRENNESCSPCTLQMFVGFQQPQTDVLVCLPGIDNETVTYDKDAVKQKGPSPAKESGLGIDIARAQVLALDTLSVEQCRLSKNLKCASENIEEHRNKIGACSHYLGVQSSDARSDGWLSCHPLPTKLVSKIRCDCPELDMALSSKPLSEIEESTGKKHLLRRKEKAPLVEASPTNSGGHLNMEKEKGADPSDNRVGTHSTNEKTVSHESVESTNTGSLLTNRKRVLSFEKNLLIESKRIKQQNQEHPNPVSFLSQGSSFMNWISNMTKGDTRFEPLEFPSLTLPGNAPQQNPDSNFSLLIPQDLDEKSQGRRGVGFQNLFQSLYHPTLRMNNQEPEDLGHQTGGVDYIHHSAPQEEAPDQHVGKFGRLSPATPNVYSTKITIQDTTQVDINEHFGPGNAECCSDRGGACVVNAPFRNELVSNPEGEGSGSPNSLTNNRIDPLGSAWITRLSGKASAPMTNSIQSNLQKCAAIEESPEGQNPFLQCQRKRVQNSSEDCALSPSSSYVSKRSMVHADQKFKSKLHPILPSHRFKKSEALASVFAKRLDAIKHTAASGVADNTTRASLCFFCGMRGHSLKECSEALKPEHEELLKNVNLCDCEEESSCFCIHCFRLDHWAVSCSYGLKKKCLSITNDSMVNHEKCDGGQQNPGLIFTTDQSGRTLLLSENVDRTHQLVSDNRLDERTNNSGRAQYIIDNDKTEHAGSDGIPGTRGGASNLDAIKKDPPDYESCKMVAGKETSRDCLIYGKRMASCSGKNESRDDQIIPCYNCVTSQLPCTTTKTFQAIRKLRISRTDIMKCIKLPISKVGLEGFFVRIKLGKCGGGVIGETGYYVARINGIHHEKSYEKLKSLLSVNIGDFKCSVDYRFVSNHDYLEEELEAWWSATLKAGCNLPSVEYLTSLLQLRERHGF</sequence>